<keyword evidence="3 6" id="KW-0812">Transmembrane</keyword>
<evidence type="ECO:0000259" key="7">
    <source>
        <dbReference type="PROSITE" id="PS50156"/>
    </source>
</evidence>
<dbReference type="SUPFAM" id="SSF82866">
    <property type="entry name" value="Multidrug efflux transporter AcrB transmembrane domain"/>
    <property type="match status" value="2"/>
</dbReference>
<keyword evidence="4 6" id="KW-1133">Transmembrane helix</keyword>
<feature type="transmembrane region" description="Helical" evidence="6">
    <location>
        <begin position="306"/>
        <end position="326"/>
    </location>
</feature>
<accession>A0A518BXL4</accession>
<dbReference type="InterPro" id="IPR050545">
    <property type="entry name" value="Mycobact_MmpL"/>
</dbReference>
<feature type="transmembrane region" description="Helical" evidence="6">
    <location>
        <begin position="332"/>
        <end position="357"/>
    </location>
</feature>
<keyword evidence="2" id="KW-1003">Cell membrane</keyword>
<name>A0A518BXL4_9BACT</name>
<sequence length="896" mass="98930">MHELWRDRLLIDLARWSFRWRKPILITSLLVAVASVVLTVYGLGFASDRNALINTDLDWNQRFINWRTSFDLGGDLVVVADTAGRDGQITDTSRQRARDAMDQLGQTLRATAHIDEVWWKLKPEDLGPRLLRLADTQTFNQAIAHIDTAIQALAITDLDAFLTIRPQADDIAALDILPTLLDALAERYEISPRQPLALEEDLLADIDSATRYLATDNDRLLLMTVRPARDNASLEPFEDAIRTIRQQIKTLRVQHPELAIGLTGIETVESDETAAAVRDATITSTVAAILILLLLLVSYRGVVIPLALATPLALAMAWTFGFTTLAVGHLQIISVVFTAILLGLGADFSIHLIAALMRRLPANRDITEARYERAVVSACRVAGPGLITGALTTALAFGTTLLTDFTGVAEMGLIAAAGVMLALIATLLTLPGLLWYCRQHLATLSRHRSGRSPQSPHDPPRTTLAWLPLVLIITATAAATWFTTQNLRFDDDLIRLLPRHVESVDWQQRIVRDGGRTLWYGVSICDSLEQARERTRTLRNDDANLIGELGGIALLFPPDEAQRLEQLRARHQQITACPRELDLLPQDPQQAFDRINTLVSLALTTATLADITSDAPWIDQTRQAARRWATMHVSISDNQRAAATEALRADLINTRARMHDWLTAATDTTPLNPNEIPQLLRATFVSDTTPQQYAIEIYPRLPRGITNALDPHFLPRFVEHLRTIDTDATGVMLQVYESGRLIRRSYLFAGILAFVLVYIVVALDLRSLRDAALALLPVFIGMVFGATLLTLFKQPLTPASIIGLPLLFGVGVDSGVHLLHRYRLHPRVTWPGLTDGTGWSIALTGSLTLIGFGSLILADHRGMAGLGLLMTTGIALTLIACFTVIPTLLRRLTPRR</sequence>
<evidence type="ECO:0000256" key="3">
    <source>
        <dbReference type="ARBA" id="ARBA00022692"/>
    </source>
</evidence>
<evidence type="ECO:0000313" key="9">
    <source>
        <dbReference type="Proteomes" id="UP000320386"/>
    </source>
</evidence>
<feature type="transmembrane region" description="Helical" evidence="6">
    <location>
        <begin position="864"/>
        <end position="889"/>
    </location>
</feature>
<feature type="transmembrane region" description="Helical" evidence="6">
    <location>
        <begin position="746"/>
        <end position="765"/>
    </location>
</feature>
<feature type="transmembrane region" description="Helical" evidence="6">
    <location>
        <begin position="413"/>
        <end position="436"/>
    </location>
</feature>
<feature type="transmembrane region" description="Helical" evidence="6">
    <location>
        <begin position="280"/>
        <end position="299"/>
    </location>
</feature>
<protein>
    <submittedName>
        <fullName evidence="8">MMPL family protein</fullName>
    </submittedName>
</protein>
<dbReference type="Pfam" id="PF03176">
    <property type="entry name" value="MMPL"/>
    <property type="match status" value="2"/>
</dbReference>
<dbReference type="InterPro" id="IPR004869">
    <property type="entry name" value="MMPL_dom"/>
</dbReference>
<reference evidence="8 9" key="1">
    <citation type="submission" date="2019-02" db="EMBL/GenBank/DDBJ databases">
        <title>Deep-cultivation of Planctomycetes and their phenomic and genomic characterization uncovers novel biology.</title>
        <authorList>
            <person name="Wiegand S."/>
            <person name="Jogler M."/>
            <person name="Boedeker C."/>
            <person name="Pinto D."/>
            <person name="Vollmers J."/>
            <person name="Rivas-Marin E."/>
            <person name="Kohn T."/>
            <person name="Peeters S.H."/>
            <person name="Heuer A."/>
            <person name="Rast P."/>
            <person name="Oberbeckmann S."/>
            <person name="Bunk B."/>
            <person name="Jeske O."/>
            <person name="Meyerdierks A."/>
            <person name="Storesund J.E."/>
            <person name="Kallscheuer N."/>
            <person name="Luecker S."/>
            <person name="Lage O.M."/>
            <person name="Pohl T."/>
            <person name="Merkel B.J."/>
            <person name="Hornburger P."/>
            <person name="Mueller R.-W."/>
            <person name="Bruemmer F."/>
            <person name="Labrenz M."/>
            <person name="Spormann A.M."/>
            <person name="Op den Camp H."/>
            <person name="Overmann J."/>
            <person name="Amann R."/>
            <person name="Jetten M.S.M."/>
            <person name="Mascher T."/>
            <person name="Medema M.H."/>
            <person name="Devos D.P."/>
            <person name="Kaster A.-K."/>
            <person name="Ovreas L."/>
            <person name="Rohde M."/>
            <person name="Galperin M.Y."/>
            <person name="Jogler C."/>
        </authorList>
    </citation>
    <scope>NUCLEOTIDE SEQUENCE [LARGE SCALE GENOMIC DNA]</scope>
    <source>
        <strain evidence="8 9">Pan265</strain>
    </source>
</reference>
<evidence type="ECO:0000256" key="6">
    <source>
        <dbReference type="SAM" id="Phobius"/>
    </source>
</evidence>
<keyword evidence="9" id="KW-1185">Reference proteome</keyword>
<evidence type="ECO:0000256" key="5">
    <source>
        <dbReference type="ARBA" id="ARBA00023136"/>
    </source>
</evidence>
<evidence type="ECO:0000256" key="4">
    <source>
        <dbReference type="ARBA" id="ARBA00022989"/>
    </source>
</evidence>
<proteinExistence type="predicted"/>
<dbReference type="OrthoDB" id="9809027at2"/>
<feature type="transmembrane region" description="Helical" evidence="6">
    <location>
        <begin position="24"/>
        <end position="46"/>
    </location>
</feature>
<dbReference type="AlphaFoldDB" id="A0A518BXL4"/>
<feature type="transmembrane region" description="Helical" evidence="6">
    <location>
        <begin position="378"/>
        <end position="401"/>
    </location>
</feature>
<evidence type="ECO:0000256" key="2">
    <source>
        <dbReference type="ARBA" id="ARBA00022475"/>
    </source>
</evidence>
<dbReference type="RefSeq" id="WP_145445879.1">
    <property type="nucleotide sequence ID" value="NZ_CP036280.1"/>
</dbReference>
<comment type="subcellular location">
    <subcellularLocation>
        <location evidence="1">Cell membrane</location>
        <topology evidence="1">Multi-pass membrane protein</topology>
    </subcellularLocation>
</comment>
<dbReference type="EMBL" id="CP036280">
    <property type="protein sequence ID" value="QDU71694.1"/>
    <property type="molecule type" value="Genomic_DNA"/>
</dbReference>
<evidence type="ECO:0000256" key="1">
    <source>
        <dbReference type="ARBA" id="ARBA00004651"/>
    </source>
</evidence>
<feature type="transmembrane region" description="Helical" evidence="6">
    <location>
        <begin position="839"/>
        <end position="858"/>
    </location>
</feature>
<feature type="transmembrane region" description="Helical" evidence="6">
    <location>
        <begin position="798"/>
        <end position="819"/>
    </location>
</feature>
<gene>
    <name evidence="8" type="ORF">Pan265_15460</name>
</gene>
<dbReference type="GO" id="GO:0005886">
    <property type="term" value="C:plasma membrane"/>
    <property type="evidence" value="ECO:0007669"/>
    <property type="project" value="UniProtKB-SubCell"/>
</dbReference>
<dbReference type="InterPro" id="IPR000731">
    <property type="entry name" value="SSD"/>
</dbReference>
<keyword evidence="5 6" id="KW-0472">Membrane</keyword>
<organism evidence="8 9">
    <name type="scientific">Mucisphaera calidilacus</name>
    <dbReference type="NCBI Taxonomy" id="2527982"/>
    <lineage>
        <taxon>Bacteria</taxon>
        <taxon>Pseudomonadati</taxon>
        <taxon>Planctomycetota</taxon>
        <taxon>Phycisphaerae</taxon>
        <taxon>Phycisphaerales</taxon>
        <taxon>Phycisphaeraceae</taxon>
        <taxon>Mucisphaera</taxon>
    </lineage>
</organism>
<feature type="transmembrane region" description="Helical" evidence="6">
    <location>
        <begin position="772"/>
        <end position="792"/>
    </location>
</feature>
<evidence type="ECO:0000313" key="8">
    <source>
        <dbReference type="EMBL" id="QDU71694.1"/>
    </source>
</evidence>
<dbReference type="PROSITE" id="PS50156">
    <property type="entry name" value="SSD"/>
    <property type="match status" value="1"/>
</dbReference>
<dbReference type="Proteomes" id="UP000320386">
    <property type="component" value="Chromosome"/>
</dbReference>
<dbReference type="Gene3D" id="1.20.1640.10">
    <property type="entry name" value="Multidrug efflux transporter AcrB transmembrane domain"/>
    <property type="match status" value="2"/>
</dbReference>
<dbReference type="PANTHER" id="PTHR33406:SF13">
    <property type="entry name" value="MEMBRANE PROTEIN YDFJ"/>
    <property type="match status" value="1"/>
</dbReference>
<dbReference type="KEGG" id="mcad:Pan265_15460"/>
<feature type="domain" description="SSD" evidence="7">
    <location>
        <begin position="303"/>
        <end position="436"/>
    </location>
</feature>
<dbReference type="PANTHER" id="PTHR33406">
    <property type="entry name" value="MEMBRANE PROTEIN MJ1562-RELATED"/>
    <property type="match status" value="1"/>
</dbReference>